<dbReference type="EMBL" id="SJPK01000010">
    <property type="protein sequence ID" value="TWT64598.1"/>
    <property type="molecule type" value="Genomic_DNA"/>
</dbReference>
<organism evidence="1 2">
    <name type="scientific">Allorhodopirellula solitaria</name>
    <dbReference type="NCBI Taxonomy" id="2527987"/>
    <lineage>
        <taxon>Bacteria</taxon>
        <taxon>Pseudomonadati</taxon>
        <taxon>Planctomycetota</taxon>
        <taxon>Planctomycetia</taxon>
        <taxon>Pirellulales</taxon>
        <taxon>Pirellulaceae</taxon>
        <taxon>Allorhodopirellula</taxon>
    </lineage>
</organism>
<name>A0A5C5XPK4_9BACT</name>
<accession>A0A5C5XPK4</accession>
<protein>
    <submittedName>
        <fullName evidence="1">Uncharacterized protein</fullName>
    </submittedName>
</protein>
<dbReference type="Proteomes" id="UP000318053">
    <property type="component" value="Unassembled WGS sequence"/>
</dbReference>
<proteinExistence type="predicted"/>
<sequence>MQRSFSSIWPVLLLSVCLGLPGCGGTPENSVAAPPENTPTAEELAAEADERAAEYAAEQKRMRERDRSR</sequence>
<evidence type="ECO:0000313" key="2">
    <source>
        <dbReference type="Proteomes" id="UP000318053"/>
    </source>
</evidence>
<evidence type="ECO:0000313" key="1">
    <source>
        <dbReference type="EMBL" id="TWT64598.1"/>
    </source>
</evidence>
<gene>
    <name evidence="1" type="ORF">CA85_37310</name>
</gene>
<keyword evidence="2" id="KW-1185">Reference proteome</keyword>
<reference evidence="1 2" key="1">
    <citation type="submission" date="2019-02" db="EMBL/GenBank/DDBJ databases">
        <title>Deep-cultivation of Planctomycetes and their phenomic and genomic characterization uncovers novel biology.</title>
        <authorList>
            <person name="Wiegand S."/>
            <person name="Jogler M."/>
            <person name="Boedeker C."/>
            <person name="Pinto D."/>
            <person name="Vollmers J."/>
            <person name="Rivas-Marin E."/>
            <person name="Kohn T."/>
            <person name="Peeters S.H."/>
            <person name="Heuer A."/>
            <person name="Rast P."/>
            <person name="Oberbeckmann S."/>
            <person name="Bunk B."/>
            <person name="Jeske O."/>
            <person name="Meyerdierks A."/>
            <person name="Storesund J.E."/>
            <person name="Kallscheuer N."/>
            <person name="Luecker S."/>
            <person name="Lage O.M."/>
            <person name="Pohl T."/>
            <person name="Merkel B.J."/>
            <person name="Hornburger P."/>
            <person name="Mueller R.-W."/>
            <person name="Bruemmer F."/>
            <person name="Labrenz M."/>
            <person name="Spormann A.M."/>
            <person name="Op Den Camp H."/>
            <person name="Overmann J."/>
            <person name="Amann R."/>
            <person name="Jetten M.S.M."/>
            <person name="Mascher T."/>
            <person name="Medema M.H."/>
            <person name="Devos D.P."/>
            <person name="Kaster A.-K."/>
            <person name="Ovreas L."/>
            <person name="Rohde M."/>
            <person name="Galperin M.Y."/>
            <person name="Jogler C."/>
        </authorList>
    </citation>
    <scope>NUCLEOTIDE SEQUENCE [LARGE SCALE GENOMIC DNA]</scope>
    <source>
        <strain evidence="1 2">CA85</strain>
    </source>
</reference>
<comment type="caution">
    <text evidence="1">The sequence shown here is derived from an EMBL/GenBank/DDBJ whole genome shotgun (WGS) entry which is preliminary data.</text>
</comment>
<dbReference type="AlphaFoldDB" id="A0A5C5XPK4"/>